<dbReference type="InterPro" id="IPR044810">
    <property type="entry name" value="WRKY_plant"/>
</dbReference>
<evidence type="ECO:0000256" key="8">
    <source>
        <dbReference type="ARBA" id="ARBA00023242"/>
    </source>
</evidence>
<dbReference type="InterPro" id="IPR003593">
    <property type="entry name" value="AAA+_ATPase"/>
</dbReference>
<evidence type="ECO:0000256" key="1">
    <source>
        <dbReference type="ARBA" id="ARBA00004123"/>
    </source>
</evidence>
<evidence type="ECO:0000259" key="11">
    <source>
        <dbReference type="PROSITE" id="PS50103"/>
    </source>
</evidence>
<feature type="zinc finger region" description="C3H1-type" evidence="9">
    <location>
        <begin position="515"/>
        <end position="543"/>
    </location>
</feature>
<feature type="compositionally biased region" description="Basic and acidic residues" evidence="10">
    <location>
        <begin position="267"/>
        <end position="279"/>
    </location>
</feature>
<evidence type="ECO:0000313" key="13">
    <source>
        <dbReference type="EMBL" id="PRQ16657.1"/>
    </source>
</evidence>
<evidence type="ECO:0000256" key="2">
    <source>
        <dbReference type="ARBA" id="ARBA00022723"/>
    </source>
</evidence>
<keyword evidence="4 9" id="KW-0862">Zinc</keyword>
<evidence type="ECO:0000256" key="6">
    <source>
        <dbReference type="ARBA" id="ARBA00023125"/>
    </source>
</evidence>
<dbReference type="PROSITE" id="PS50811">
    <property type="entry name" value="WRKY"/>
    <property type="match status" value="1"/>
</dbReference>
<evidence type="ECO:0000256" key="4">
    <source>
        <dbReference type="ARBA" id="ARBA00022833"/>
    </source>
</evidence>
<dbReference type="SMART" id="SM00356">
    <property type="entry name" value="ZnF_C3H1"/>
    <property type="match status" value="2"/>
</dbReference>
<dbReference type="Gene3D" id="2.20.25.80">
    <property type="entry name" value="WRKY domain"/>
    <property type="match status" value="1"/>
</dbReference>
<keyword evidence="14" id="KW-1185">Reference proteome</keyword>
<dbReference type="Pfam" id="PF00931">
    <property type="entry name" value="NB-ARC"/>
    <property type="match status" value="1"/>
</dbReference>
<accession>A0A2P6P401</accession>
<dbReference type="GO" id="GO:0043565">
    <property type="term" value="F:sequence-specific DNA binding"/>
    <property type="evidence" value="ECO:0007669"/>
    <property type="project" value="InterPro"/>
</dbReference>
<evidence type="ECO:0000256" key="9">
    <source>
        <dbReference type="PROSITE-ProRule" id="PRU00723"/>
    </source>
</evidence>
<dbReference type="Proteomes" id="UP000238479">
    <property type="component" value="Chromosome 7"/>
</dbReference>
<dbReference type="SMART" id="SM00382">
    <property type="entry name" value="AAA"/>
    <property type="match status" value="1"/>
</dbReference>
<name>A0A2P6P401_ROSCH</name>
<evidence type="ECO:0000256" key="5">
    <source>
        <dbReference type="ARBA" id="ARBA00023015"/>
    </source>
</evidence>
<feature type="compositionally biased region" description="Polar residues" evidence="10">
    <location>
        <begin position="285"/>
        <end position="296"/>
    </location>
</feature>
<dbReference type="InterPro" id="IPR036855">
    <property type="entry name" value="Znf_CCCH_sf"/>
</dbReference>
<feature type="zinc finger region" description="C3H1-type" evidence="9">
    <location>
        <begin position="591"/>
        <end position="619"/>
    </location>
</feature>
<keyword evidence="5" id="KW-0805">Transcription regulation</keyword>
<dbReference type="SUPFAM" id="SSF90229">
    <property type="entry name" value="CCCH zinc finger"/>
    <property type="match status" value="1"/>
</dbReference>
<feature type="region of interest" description="Disordered" evidence="10">
    <location>
        <begin position="267"/>
        <end position="296"/>
    </location>
</feature>
<dbReference type="Gramene" id="PRQ16657">
    <property type="protein sequence ID" value="PRQ16657"/>
    <property type="gene ID" value="RchiOBHm_Chr7g0186621"/>
</dbReference>
<feature type="region of interest" description="Disordered" evidence="10">
    <location>
        <begin position="707"/>
        <end position="726"/>
    </location>
</feature>
<protein>
    <submittedName>
        <fullName evidence="13">Putative transcription factor WRKY family</fullName>
    </submittedName>
</protein>
<dbReference type="GO" id="GO:0008270">
    <property type="term" value="F:zinc ion binding"/>
    <property type="evidence" value="ECO:0007669"/>
    <property type="project" value="UniProtKB-KW"/>
</dbReference>
<dbReference type="InterPro" id="IPR008808">
    <property type="entry name" value="Powdery_mildew-R_dom"/>
</dbReference>
<dbReference type="EMBL" id="PDCK01000045">
    <property type="protein sequence ID" value="PRQ16657.1"/>
    <property type="molecule type" value="Genomic_DNA"/>
</dbReference>
<dbReference type="InterPro" id="IPR027417">
    <property type="entry name" value="P-loop_NTPase"/>
</dbReference>
<comment type="caution">
    <text evidence="13">The sequence shown here is derived from an EMBL/GenBank/DDBJ whole genome shotgun (WGS) entry which is preliminary data.</text>
</comment>
<keyword evidence="8" id="KW-0539">Nucleus</keyword>
<feature type="compositionally biased region" description="Basic and acidic residues" evidence="10">
    <location>
        <begin position="717"/>
        <end position="726"/>
    </location>
</feature>
<dbReference type="Pfam" id="PF05659">
    <property type="entry name" value="RPW8"/>
    <property type="match status" value="1"/>
</dbReference>
<feature type="domain" description="WRKY" evidence="12">
    <location>
        <begin position="781"/>
        <end position="846"/>
    </location>
</feature>
<evidence type="ECO:0000313" key="14">
    <source>
        <dbReference type="Proteomes" id="UP000238479"/>
    </source>
</evidence>
<dbReference type="Pfam" id="PF03106">
    <property type="entry name" value="WRKY"/>
    <property type="match status" value="1"/>
</dbReference>
<organism evidence="13 14">
    <name type="scientific">Rosa chinensis</name>
    <name type="common">China rose</name>
    <dbReference type="NCBI Taxonomy" id="74649"/>
    <lineage>
        <taxon>Eukaryota</taxon>
        <taxon>Viridiplantae</taxon>
        <taxon>Streptophyta</taxon>
        <taxon>Embryophyta</taxon>
        <taxon>Tracheophyta</taxon>
        <taxon>Spermatophyta</taxon>
        <taxon>Magnoliopsida</taxon>
        <taxon>eudicotyledons</taxon>
        <taxon>Gunneridae</taxon>
        <taxon>Pentapetalae</taxon>
        <taxon>rosids</taxon>
        <taxon>fabids</taxon>
        <taxon>Rosales</taxon>
        <taxon>Rosaceae</taxon>
        <taxon>Rosoideae</taxon>
        <taxon>Rosoideae incertae sedis</taxon>
        <taxon>Rosa</taxon>
    </lineage>
</organism>
<evidence type="ECO:0000256" key="7">
    <source>
        <dbReference type="ARBA" id="ARBA00023163"/>
    </source>
</evidence>
<dbReference type="AlphaFoldDB" id="A0A2P6P401"/>
<dbReference type="InterPro" id="IPR003657">
    <property type="entry name" value="WRKY_dom"/>
</dbReference>
<gene>
    <name evidence="13" type="ORF">RchiOBHm_Chr7g0186621</name>
</gene>
<dbReference type="InterPro" id="IPR036576">
    <property type="entry name" value="WRKY_dom_sf"/>
</dbReference>
<evidence type="ECO:0000259" key="12">
    <source>
        <dbReference type="PROSITE" id="PS50811"/>
    </source>
</evidence>
<dbReference type="CDD" id="cd00009">
    <property type="entry name" value="AAA"/>
    <property type="match status" value="1"/>
</dbReference>
<keyword evidence="6" id="KW-0238">DNA-binding</keyword>
<dbReference type="Gene3D" id="4.10.1000.10">
    <property type="entry name" value="Zinc finger, CCCH-type"/>
    <property type="match status" value="1"/>
</dbReference>
<dbReference type="GO" id="GO:0003700">
    <property type="term" value="F:DNA-binding transcription factor activity"/>
    <property type="evidence" value="ECO:0007669"/>
    <property type="project" value="InterPro"/>
</dbReference>
<evidence type="ECO:0000256" key="3">
    <source>
        <dbReference type="ARBA" id="ARBA00022771"/>
    </source>
</evidence>
<dbReference type="PANTHER" id="PTHR31221">
    <property type="entry name" value="WRKY TRANSCRIPTION FACTOR PROTEIN 1-RELATED"/>
    <property type="match status" value="1"/>
</dbReference>
<dbReference type="Pfam" id="PF00642">
    <property type="entry name" value="zf-CCCH"/>
    <property type="match status" value="1"/>
</dbReference>
<keyword evidence="3 9" id="KW-0863">Zinc-finger</keyword>
<dbReference type="InterPro" id="IPR002182">
    <property type="entry name" value="NB-ARC"/>
</dbReference>
<dbReference type="GO" id="GO:0005634">
    <property type="term" value="C:nucleus"/>
    <property type="evidence" value="ECO:0007669"/>
    <property type="project" value="UniProtKB-SubCell"/>
</dbReference>
<dbReference type="Gene3D" id="3.40.50.300">
    <property type="entry name" value="P-loop containing nucleotide triphosphate hydrolases"/>
    <property type="match status" value="1"/>
</dbReference>
<proteinExistence type="predicted"/>
<feature type="domain" description="C3H1-type" evidence="11">
    <location>
        <begin position="591"/>
        <end position="619"/>
    </location>
</feature>
<feature type="domain" description="C3H1-type" evidence="11">
    <location>
        <begin position="515"/>
        <end position="543"/>
    </location>
</feature>
<dbReference type="PROSITE" id="PS50103">
    <property type="entry name" value="ZF_C3H1"/>
    <property type="match status" value="2"/>
</dbReference>
<dbReference type="PANTHER" id="PTHR31221:SF112">
    <property type="entry name" value="WRKY TRANSCRIPTION FACTOR 50-RELATED"/>
    <property type="match status" value="1"/>
</dbReference>
<dbReference type="InterPro" id="IPR000571">
    <property type="entry name" value="Znf_CCCH"/>
</dbReference>
<sequence>MRNVQENLLLGRNHSDKQDDLDKKMSELLKVHQEVLKAQKEMFDMMRVQHEAVHEAMQRIRADAVQNVQGETAPAPAPAPALRIVFWVLYDVVIQVKVKNIMCKRLLQEFKSTLDFLKPLIEEMAESNKLLHLPEQEQEKFIIQMREGVELIGKCSKVSKWHSYKKYACTNKLLKLDESLRGLFHKMSMQIAIHVKEGLISISSMEAMIKKIEESGVIQNQSQVVLTKPQPPLHEAGLDVLDTHGSKDVEGTGDDLNEKEVGVKQIGRDGTRQNEKEIEGLSEVPENSSPKTTLDVQGTKDINESLDSESVHIAQTKQSQGTRMVEAPVAESYKFPFLMVESDVYLRELKKKIFEDQVAMLVITGPAGCGKTTLARMFCEDQEVKMKFKNIFFVHVSENPRLDFIVQQLYEQKDSVVLELQEDAVNWLQQFLKETGGDPSLLVLDDVWSGSESLLDKFDGLRTSMHKILVTSRSEFPRFDCYLENLKSLDDEEEMAHLKGKVVAAVRATGDYPERVGKPICEYYLKTGTCKFGPSCKFHHPKQGIGYLSSLYGLTQLSSPTHALERPYTSVVPSSVGPSSSSPNEQAFPERPREPECQHYLRTGYYKFVPSCRYHHPRDQIAPRTNCLLSPVGLLGNSGSNAWPSFSQVSLSMEDFQTSLDLKLNAQHSLLQTPMSPCVSISRRISSNDKSSQSDVEDKSELDEIQSQISGVTVPESLHDPLESKDQCPMNVNNTLEYAASGTTPNSVNVDGQSVTCNSSEIGSISQKQGVKEKVAFRTKSEIEILDDGFKWRKYGKKFGKNSTNPRNYYKCAYEGCPVKKRVERDGQDPSYVITCYNGVHNHTSLGKRTQRVPASHPQPLPFPLPIGKEESFTFDHLADDNQEESVLFDHLADHIQ</sequence>
<dbReference type="SMART" id="SM00774">
    <property type="entry name" value="WRKY"/>
    <property type="match status" value="1"/>
</dbReference>
<keyword evidence="2 9" id="KW-0479">Metal-binding</keyword>
<feature type="compositionally biased region" description="Low complexity" evidence="10">
    <location>
        <begin position="570"/>
        <end position="583"/>
    </location>
</feature>
<dbReference type="FunFam" id="2.20.25.80:FF:000003">
    <property type="entry name" value="WRKY transcription factor 57"/>
    <property type="match status" value="1"/>
</dbReference>
<dbReference type="SUPFAM" id="SSF118290">
    <property type="entry name" value="WRKY DNA-binding domain"/>
    <property type="match status" value="1"/>
</dbReference>
<feature type="region of interest" description="Disordered" evidence="10">
    <location>
        <begin position="569"/>
        <end position="594"/>
    </location>
</feature>
<keyword evidence="7" id="KW-0804">Transcription</keyword>
<dbReference type="SUPFAM" id="SSF52540">
    <property type="entry name" value="P-loop containing nucleoside triphosphate hydrolases"/>
    <property type="match status" value="1"/>
</dbReference>
<dbReference type="GO" id="GO:0043531">
    <property type="term" value="F:ADP binding"/>
    <property type="evidence" value="ECO:0007669"/>
    <property type="project" value="InterPro"/>
</dbReference>
<reference evidence="13 14" key="1">
    <citation type="journal article" date="2018" name="Nat. Genet.">
        <title>The Rosa genome provides new insights in the design of modern roses.</title>
        <authorList>
            <person name="Bendahmane M."/>
        </authorList>
    </citation>
    <scope>NUCLEOTIDE SEQUENCE [LARGE SCALE GENOMIC DNA]</scope>
    <source>
        <strain evidence="14">cv. Old Blush</strain>
    </source>
</reference>
<comment type="subcellular location">
    <subcellularLocation>
        <location evidence="1">Nucleus</location>
    </subcellularLocation>
</comment>
<evidence type="ECO:0000256" key="10">
    <source>
        <dbReference type="SAM" id="MobiDB-lite"/>
    </source>
</evidence>